<dbReference type="PANTHER" id="PTHR12832:SF11">
    <property type="entry name" value="LD23868P"/>
    <property type="match status" value="1"/>
</dbReference>
<keyword evidence="4" id="KW-1185">Reference proteome</keyword>
<evidence type="ECO:0000256" key="1">
    <source>
        <dbReference type="ARBA" id="ARBA00010954"/>
    </source>
</evidence>
<dbReference type="FunCoup" id="A9URZ0">
    <property type="interactions" value="409"/>
</dbReference>
<dbReference type="InParanoid" id="A9URZ0"/>
<sequence>MSSSPGIAWVVDVTPLKVAAPRPSATVPEHHHAAQHQHAAERRSAYLHKRAQAALLQNRRVAEAAEHQEQRRQDLLDHYEMAVRDARSRRQQWLMERQEHSAQHFSHVLSVQKRAEDLEQEHRIRAARSHLAKMQRLRADSGPSSLNNSINGGSLLDHARLTEAASPASKPPVSARRLRQLTRAWRLRTRTAASVRAFAATPAGQLFERAGNYSAPASFEEVASALHERQSMERCIPLVKKLSRSLDNQQSVAGIPLKRLHRVFLTCLMITMRPDEIFDDVDEDAAEELADRARSLVEAVLTWMHHVQERAPSAETKPAFATAKMVWLNYLHAFRRWSQHDRQDLVQGLVQHHEELCRLRETVAKRESIQSGEWHPHIDQQLVHIEDRLQSLKATEAFEQCSAARCELQAQQHQRQLQERARDRTVSGEPLLSDSSPEPEASDPLPPDFKDLWDVSVLHRIAVDPDFRFTVDEPTPGPESKVEGAAPSPAPQDMGRDFEARARHQARRAIRDVVRAELEAMTQKAEPHPCSCTLATLVQLRDDLAASTLPRQTKLRHQIEQALDVDLLHQQLQHGALDEAAVRETVLRFARMLSAPMREPMCDALARQSDLADFLLDACELTKCMRIDLANFIVDAYRPLLRQHAIMAEKERVDAMDQRGELTLPMTKAWLSEAPSQEDAAAQPHAPALNRRGNASFETLFYAGFEALLRDRPAPERWPETLQMDAPAVLEALDNYDTLLVIATLYTLLVAKNAFLKEDAAFAKLFKDRAVVLLRGEAEKWAKAADVVHHVPSWHQASHQVEERAVQVAHLSTIDRQHPVAQLLLRRAGDELRRHFNAMPDLDAIEMKQNTGLDIVHDDLSRTFTQLARIAYHNKEVFAGVYDRILDEVYPKEAEYLSESDENA</sequence>
<feature type="compositionally biased region" description="Low complexity" evidence="2">
    <location>
        <begin position="429"/>
        <end position="443"/>
    </location>
</feature>
<protein>
    <submittedName>
        <fullName evidence="3">Uncharacterized protein</fullName>
    </submittedName>
</protein>
<dbReference type="eggNOG" id="KOG1981">
    <property type="taxonomic scope" value="Eukaryota"/>
</dbReference>
<feature type="compositionally biased region" description="Basic and acidic residues" evidence="2">
    <location>
        <begin position="416"/>
        <end position="426"/>
    </location>
</feature>
<organism evidence="3 4">
    <name type="scientific">Monosiga brevicollis</name>
    <name type="common">Choanoflagellate</name>
    <dbReference type="NCBI Taxonomy" id="81824"/>
    <lineage>
        <taxon>Eukaryota</taxon>
        <taxon>Choanoflagellata</taxon>
        <taxon>Craspedida</taxon>
        <taxon>Salpingoecidae</taxon>
        <taxon>Monosiga</taxon>
    </lineage>
</organism>
<dbReference type="KEGG" id="mbr:MONBRDRAFT_22751"/>
<evidence type="ECO:0000313" key="4">
    <source>
        <dbReference type="Proteomes" id="UP000001357"/>
    </source>
</evidence>
<dbReference type="GeneID" id="5888767"/>
<evidence type="ECO:0000256" key="2">
    <source>
        <dbReference type="SAM" id="MobiDB-lite"/>
    </source>
</evidence>
<dbReference type="InterPro" id="IPR008862">
    <property type="entry name" value="Tcp11"/>
</dbReference>
<dbReference type="Pfam" id="PF05794">
    <property type="entry name" value="Tcp11"/>
    <property type="match status" value="1"/>
</dbReference>
<gene>
    <name evidence="3" type="ORF">MONBRDRAFT_22751</name>
</gene>
<feature type="region of interest" description="Disordered" evidence="2">
    <location>
        <begin position="415"/>
        <end position="448"/>
    </location>
</feature>
<dbReference type="RefSeq" id="XP_001743296.1">
    <property type="nucleotide sequence ID" value="XM_001743244.1"/>
</dbReference>
<dbReference type="EMBL" id="CH991544">
    <property type="protein sequence ID" value="EDQ92010.1"/>
    <property type="molecule type" value="Genomic_DNA"/>
</dbReference>
<reference evidence="3 4" key="1">
    <citation type="journal article" date="2008" name="Nature">
        <title>The genome of the choanoflagellate Monosiga brevicollis and the origin of metazoans.</title>
        <authorList>
            <consortium name="JGI Sequencing"/>
            <person name="King N."/>
            <person name="Westbrook M.J."/>
            <person name="Young S.L."/>
            <person name="Kuo A."/>
            <person name="Abedin M."/>
            <person name="Chapman J."/>
            <person name="Fairclough S."/>
            <person name="Hellsten U."/>
            <person name="Isogai Y."/>
            <person name="Letunic I."/>
            <person name="Marr M."/>
            <person name="Pincus D."/>
            <person name="Putnam N."/>
            <person name="Rokas A."/>
            <person name="Wright K.J."/>
            <person name="Zuzow R."/>
            <person name="Dirks W."/>
            <person name="Good M."/>
            <person name="Goodstein D."/>
            <person name="Lemons D."/>
            <person name="Li W."/>
            <person name="Lyons J.B."/>
            <person name="Morris A."/>
            <person name="Nichols S."/>
            <person name="Richter D.J."/>
            <person name="Salamov A."/>
            <person name="Bork P."/>
            <person name="Lim W.A."/>
            <person name="Manning G."/>
            <person name="Miller W.T."/>
            <person name="McGinnis W."/>
            <person name="Shapiro H."/>
            <person name="Tjian R."/>
            <person name="Grigoriev I.V."/>
            <person name="Rokhsar D."/>
        </authorList>
    </citation>
    <scope>NUCLEOTIDE SEQUENCE [LARGE SCALE GENOMIC DNA]</scope>
    <source>
        <strain evidence="4">MX1 / ATCC 50154</strain>
    </source>
</reference>
<feature type="region of interest" description="Disordered" evidence="2">
    <location>
        <begin position="468"/>
        <end position="495"/>
    </location>
</feature>
<dbReference type="Proteomes" id="UP000001357">
    <property type="component" value="Unassembled WGS sequence"/>
</dbReference>
<evidence type="ECO:0000313" key="3">
    <source>
        <dbReference type="EMBL" id="EDQ92010.1"/>
    </source>
</evidence>
<comment type="similarity">
    <text evidence="1">Belongs to the TCP11 family.</text>
</comment>
<dbReference type="OMA" id="FHAWKTH"/>
<dbReference type="PANTHER" id="PTHR12832">
    <property type="entry name" value="TESTIS-SPECIFIC PROTEIN PBS13 T-COMPLEX 11"/>
    <property type="match status" value="1"/>
</dbReference>
<proteinExistence type="inferred from homology"/>
<accession>A9URZ0</accession>
<name>A9URZ0_MONBE</name>
<dbReference type="AlphaFoldDB" id="A9URZ0"/>
<dbReference type="STRING" id="81824.A9URZ0"/>
<dbReference type="GO" id="GO:0007165">
    <property type="term" value="P:signal transduction"/>
    <property type="evidence" value="ECO:0000318"/>
    <property type="project" value="GO_Central"/>
</dbReference>